<dbReference type="CDD" id="cd06661">
    <property type="entry name" value="GGCT_like"/>
    <property type="match status" value="1"/>
</dbReference>
<dbReference type="Gene3D" id="3.10.490.10">
    <property type="entry name" value="Gamma-glutamyl cyclotransferase-like"/>
    <property type="match status" value="1"/>
</dbReference>
<organism evidence="7 9">
    <name type="scientific">Raphanus sativus</name>
    <name type="common">Radish</name>
    <name type="synonym">Raphanus raphanistrum var. sativus</name>
    <dbReference type="NCBI Taxonomy" id="3726"/>
    <lineage>
        <taxon>Eukaryota</taxon>
        <taxon>Viridiplantae</taxon>
        <taxon>Streptophyta</taxon>
        <taxon>Embryophyta</taxon>
        <taxon>Tracheophyta</taxon>
        <taxon>Spermatophyta</taxon>
        <taxon>Magnoliopsida</taxon>
        <taxon>eudicotyledons</taxon>
        <taxon>Gunneridae</taxon>
        <taxon>Pentapetalae</taxon>
        <taxon>rosids</taxon>
        <taxon>malvids</taxon>
        <taxon>Brassicales</taxon>
        <taxon>Brassicaceae</taxon>
        <taxon>Brassiceae</taxon>
        <taxon>Raphanus</taxon>
    </lineage>
</organism>
<dbReference type="RefSeq" id="XP_056855809.1">
    <property type="nucleotide sequence ID" value="XM_056999829.1"/>
</dbReference>
<dbReference type="AlphaFoldDB" id="A0A9W3CXM8"/>
<gene>
    <name evidence="9" type="primary">LOC130505379</name>
    <name evidence="8" type="synonym">LOC130505223</name>
    <name evidence="10" type="synonym">LOC130511689</name>
</gene>
<feature type="domain" description="Gamma-glutamylcyclotransferase AIG2-like" evidence="6">
    <location>
        <begin position="11"/>
        <end position="122"/>
    </location>
</feature>
<dbReference type="RefSeq" id="XP_056865059.1">
    <property type="nucleotide sequence ID" value="XM_057009079.1"/>
</dbReference>
<dbReference type="InterPro" id="IPR036568">
    <property type="entry name" value="GGCT-like_sf"/>
</dbReference>
<accession>A0A9W3CXM8</accession>
<dbReference type="Proteomes" id="UP000504610">
    <property type="component" value="Chromosome 4"/>
</dbReference>
<name>A0A9W3CXM8_RAPSA</name>
<proteinExistence type="inferred from homology"/>
<sequence>MSGSGAQLHNVFVYGSFQEPEVVKVMLDRTPETIFATLPGFKRFRLKGRLYPCVIPSEDGEVHGKLLMGLTDEELENLDAVEGNEYERVTVGVVREDNFEKMTVETYIWINKDDPDIGGEWDFEEWKRLHMKEFIETFKKIMEWKRNPQGKGRDVFNNALRDAPSV</sequence>
<evidence type="ECO:0000259" key="6">
    <source>
        <dbReference type="Pfam" id="PF06094"/>
    </source>
</evidence>
<keyword evidence="4" id="KW-0012">Acyltransferase</keyword>
<dbReference type="Pfam" id="PF06094">
    <property type="entry name" value="GGACT"/>
    <property type="match status" value="1"/>
</dbReference>
<dbReference type="GO" id="GO:0016746">
    <property type="term" value="F:acyltransferase activity"/>
    <property type="evidence" value="ECO:0007669"/>
    <property type="project" value="UniProtKB-KW"/>
</dbReference>
<keyword evidence="3" id="KW-0808">Transferase</keyword>
<dbReference type="SUPFAM" id="SSF110857">
    <property type="entry name" value="Gamma-glutamyl cyclotransferase-like"/>
    <property type="match status" value="1"/>
</dbReference>
<evidence type="ECO:0000256" key="2">
    <source>
        <dbReference type="ARBA" id="ARBA00008861"/>
    </source>
</evidence>
<evidence type="ECO:0000313" key="8">
    <source>
        <dbReference type="RefSeq" id="XP_056855809.1"/>
    </source>
</evidence>
<dbReference type="GeneID" id="130505379"/>
<evidence type="ECO:0000256" key="1">
    <source>
        <dbReference type="ARBA" id="ARBA00002782"/>
    </source>
</evidence>
<dbReference type="InterPro" id="IPR013024">
    <property type="entry name" value="GGCT-like"/>
</dbReference>
<dbReference type="InterPro" id="IPR009288">
    <property type="entry name" value="AIG2-like_dom"/>
</dbReference>
<comment type="similarity">
    <text evidence="2">Belongs to the gamma-glutamylcyclotransferase family.</text>
</comment>
<reference evidence="8 9" key="2">
    <citation type="submission" date="2025-04" db="UniProtKB">
        <authorList>
            <consortium name="RefSeq"/>
        </authorList>
    </citation>
    <scope>IDENTIFICATION</scope>
    <source>
        <tissue evidence="8 9">Leaf</tissue>
    </source>
</reference>
<evidence type="ECO:0000256" key="5">
    <source>
        <dbReference type="ARBA" id="ARBA00030602"/>
    </source>
</evidence>
<evidence type="ECO:0000256" key="3">
    <source>
        <dbReference type="ARBA" id="ARBA00022679"/>
    </source>
</evidence>
<dbReference type="PANTHER" id="PTHR31544">
    <property type="entry name" value="AIG2-LIKE PROTEIN D"/>
    <property type="match status" value="1"/>
</dbReference>
<protein>
    <recommendedName>
        <fullName evidence="5">Putative gamma-glutamylcyclotransferase</fullName>
    </recommendedName>
</protein>
<dbReference type="KEGG" id="rsz:130511689"/>
<dbReference type="Gene3D" id="6.10.250.210">
    <property type="match status" value="1"/>
</dbReference>
<dbReference type="InterPro" id="IPR045038">
    <property type="entry name" value="AIG2-like"/>
</dbReference>
<dbReference type="OrthoDB" id="1044435at2759"/>
<dbReference type="PANTHER" id="PTHR31544:SF6">
    <property type="entry name" value="AIG2-LIKE PROTEIN A-RELATED"/>
    <property type="match status" value="1"/>
</dbReference>
<keyword evidence="7" id="KW-1185">Reference proteome</keyword>
<dbReference type="RefSeq" id="XP_056855953.1">
    <property type="nucleotide sequence ID" value="XM_056999973.1"/>
</dbReference>
<reference evidence="7" key="1">
    <citation type="journal article" date="2019" name="Database">
        <title>The radish genome database (RadishGD): an integrated information resource for radish genomics.</title>
        <authorList>
            <person name="Yu H.J."/>
            <person name="Baek S."/>
            <person name="Lee Y.J."/>
            <person name="Cho A."/>
            <person name="Mun J.H."/>
        </authorList>
    </citation>
    <scope>NUCLEOTIDE SEQUENCE [LARGE SCALE GENOMIC DNA]</scope>
    <source>
        <strain evidence="7">cv. WK10039</strain>
    </source>
</reference>
<evidence type="ECO:0000313" key="10">
    <source>
        <dbReference type="RefSeq" id="XP_056865059.1"/>
    </source>
</evidence>
<comment type="function">
    <text evidence="1">Putative gamma-glutamylcyclotransferase.</text>
</comment>
<evidence type="ECO:0000313" key="9">
    <source>
        <dbReference type="RefSeq" id="XP_056855953.1"/>
    </source>
</evidence>
<evidence type="ECO:0000256" key="4">
    <source>
        <dbReference type="ARBA" id="ARBA00023315"/>
    </source>
</evidence>
<evidence type="ECO:0000313" key="7">
    <source>
        <dbReference type="Proteomes" id="UP000504610"/>
    </source>
</evidence>
<dbReference type="KEGG" id="rsz:130505223"/>
<dbReference type="FunFam" id="3.10.490.10:FF:000022">
    <property type="entry name" value="Protein AIG2 B"/>
    <property type="match status" value="1"/>
</dbReference>
<dbReference type="KEGG" id="rsz:130505379"/>